<evidence type="ECO:0000259" key="2">
    <source>
        <dbReference type="Pfam" id="PF01569"/>
    </source>
</evidence>
<dbReference type="InterPro" id="IPR000326">
    <property type="entry name" value="PAP2/HPO"/>
</dbReference>
<gene>
    <name evidence="3" type="ORF">QJS35_18705</name>
</gene>
<dbReference type="RefSeq" id="WP_232186960.1">
    <property type="nucleotide sequence ID" value="NZ_JAIOAP010000010.1"/>
</dbReference>
<feature type="transmembrane region" description="Helical" evidence="1">
    <location>
        <begin position="83"/>
        <end position="104"/>
    </location>
</feature>
<keyword evidence="4" id="KW-1185">Reference proteome</keyword>
<protein>
    <submittedName>
        <fullName evidence="3">Phosphatase PAP2 family protein</fullName>
    </submittedName>
</protein>
<dbReference type="InterPro" id="IPR036938">
    <property type="entry name" value="PAP2/HPO_sf"/>
</dbReference>
<dbReference type="Pfam" id="PF01569">
    <property type="entry name" value="PAP2"/>
    <property type="match status" value="1"/>
</dbReference>
<sequence>MNHSLTEQSQRFSYKPLLWLLAIPLLNVLYALQNGPGDKVHSLVTSVDINTPFIPAFAIPYVIWYPFLFLTLVLILRKSEKQYYQTLLALCMGLILCNLVYAFFQTTVPRPEVPSTGFLNHLVSFVYANDEPFNCFPSIHVLTSSLMIAGSSVLGWKIRIPVVVIALSIIASTLFIKQHVIADVMAGMLVAKFMFWCSGQLLPIIRHRLTSRNQRGLPYADHK</sequence>
<comment type="caution">
    <text evidence="3">The sequence shown here is derived from an EMBL/GenBank/DDBJ whole genome shotgun (WGS) entry which is preliminary data.</text>
</comment>
<feature type="transmembrane region" description="Helical" evidence="1">
    <location>
        <begin position="186"/>
        <end position="205"/>
    </location>
</feature>
<evidence type="ECO:0000313" key="3">
    <source>
        <dbReference type="EMBL" id="MEQ4484433.1"/>
    </source>
</evidence>
<proteinExistence type="predicted"/>
<keyword evidence="1" id="KW-0472">Membrane</keyword>
<evidence type="ECO:0000256" key="1">
    <source>
        <dbReference type="SAM" id="Phobius"/>
    </source>
</evidence>
<dbReference type="Proteomes" id="UP001493487">
    <property type="component" value="Unassembled WGS sequence"/>
</dbReference>
<feature type="domain" description="Phosphatidic acid phosphatase type 2/haloperoxidase" evidence="2">
    <location>
        <begin position="87"/>
        <end position="196"/>
    </location>
</feature>
<dbReference type="EMBL" id="JASKHM010000011">
    <property type="protein sequence ID" value="MEQ4484433.1"/>
    <property type="molecule type" value="Genomic_DNA"/>
</dbReference>
<feature type="transmembrane region" description="Helical" evidence="1">
    <location>
        <begin position="136"/>
        <end position="155"/>
    </location>
</feature>
<feature type="transmembrane region" description="Helical" evidence="1">
    <location>
        <begin position="53"/>
        <end position="76"/>
    </location>
</feature>
<accession>A0ABV1KXP2</accession>
<evidence type="ECO:0000313" key="4">
    <source>
        <dbReference type="Proteomes" id="UP001493487"/>
    </source>
</evidence>
<organism evidence="3 4">
    <name type="scientific">Cohnella silvisoli</name>
    <dbReference type="NCBI Taxonomy" id="2873699"/>
    <lineage>
        <taxon>Bacteria</taxon>
        <taxon>Bacillati</taxon>
        <taxon>Bacillota</taxon>
        <taxon>Bacilli</taxon>
        <taxon>Bacillales</taxon>
        <taxon>Paenibacillaceae</taxon>
        <taxon>Cohnella</taxon>
    </lineage>
</organism>
<keyword evidence="1" id="KW-1133">Transmembrane helix</keyword>
<dbReference type="SUPFAM" id="SSF48317">
    <property type="entry name" value="Acid phosphatase/Vanadium-dependent haloperoxidase"/>
    <property type="match status" value="1"/>
</dbReference>
<reference evidence="3 4" key="1">
    <citation type="journal article" date="2023" name="Genome Announc.">
        <title>Pan-Genome Analyses of the Genus Cohnella and Proposal of the Novel Species Cohnella silvisoli sp. nov., Isolated from Forest Soil.</title>
        <authorList>
            <person name="Wang C."/>
            <person name="Mao L."/>
            <person name="Bao G."/>
            <person name="Zhu H."/>
        </authorList>
    </citation>
    <scope>NUCLEOTIDE SEQUENCE [LARGE SCALE GENOMIC DNA]</scope>
    <source>
        <strain evidence="3 4">NL03-T5-1</strain>
    </source>
</reference>
<feature type="transmembrane region" description="Helical" evidence="1">
    <location>
        <begin position="12"/>
        <end position="33"/>
    </location>
</feature>
<name>A0ABV1KXP2_9BACL</name>
<feature type="transmembrane region" description="Helical" evidence="1">
    <location>
        <begin position="162"/>
        <end position="180"/>
    </location>
</feature>
<keyword evidence="1" id="KW-0812">Transmembrane</keyword>